<organism evidence="1 2">
    <name type="scientific">Synchytrium endobioticum</name>
    <dbReference type="NCBI Taxonomy" id="286115"/>
    <lineage>
        <taxon>Eukaryota</taxon>
        <taxon>Fungi</taxon>
        <taxon>Fungi incertae sedis</taxon>
        <taxon>Chytridiomycota</taxon>
        <taxon>Chytridiomycota incertae sedis</taxon>
        <taxon>Chytridiomycetes</taxon>
        <taxon>Synchytriales</taxon>
        <taxon>Synchytriaceae</taxon>
        <taxon>Synchytrium</taxon>
    </lineage>
</organism>
<dbReference type="EMBL" id="QEAN01000061">
    <property type="protein sequence ID" value="TPX50879.1"/>
    <property type="molecule type" value="Genomic_DNA"/>
</dbReference>
<name>A0A507DGR5_9FUNG</name>
<dbReference type="Proteomes" id="UP000317494">
    <property type="component" value="Unassembled WGS sequence"/>
</dbReference>
<keyword evidence="2" id="KW-1185">Reference proteome</keyword>
<protein>
    <submittedName>
        <fullName evidence="1">Uncharacterized protein</fullName>
    </submittedName>
</protein>
<gene>
    <name evidence="1" type="ORF">SeMB42_g02106</name>
</gene>
<accession>A0A507DGR5</accession>
<evidence type="ECO:0000313" key="2">
    <source>
        <dbReference type="Proteomes" id="UP000317494"/>
    </source>
</evidence>
<reference evidence="1 2" key="1">
    <citation type="journal article" date="2019" name="Sci. Rep.">
        <title>Comparative genomics of chytrid fungi reveal insights into the obligate biotrophic and pathogenic lifestyle of Synchytrium endobioticum.</title>
        <authorList>
            <person name="van de Vossenberg B.T.L.H."/>
            <person name="Warris S."/>
            <person name="Nguyen H.D.T."/>
            <person name="van Gent-Pelzer M.P.E."/>
            <person name="Joly D.L."/>
            <person name="van de Geest H.C."/>
            <person name="Bonants P.J.M."/>
            <person name="Smith D.S."/>
            <person name="Levesque C.A."/>
            <person name="van der Lee T.A.J."/>
        </authorList>
    </citation>
    <scope>NUCLEOTIDE SEQUENCE [LARGE SCALE GENOMIC DNA]</scope>
    <source>
        <strain evidence="1 2">MB42</strain>
    </source>
</reference>
<evidence type="ECO:0000313" key="1">
    <source>
        <dbReference type="EMBL" id="TPX50879.1"/>
    </source>
</evidence>
<proteinExistence type="predicted"/>
<comment type="caution">
    <text evidence="1">The sequence shown here is derived from an EMBL/GenBank/DDBJ whole genome shotgun (WGS) entry which is preliminary data.</text>
</comment>
<dbReference type="AlphaFoldDB" id="A0A507DGR5"/>
<dbReference type="VEuPathDB" id="FungiDB:SeMB42_g02106"/>
<sequence length="108" mass="12253">MPRTSGCANIKRYLVTCCTPSPSQEDRLIYRIGTRIIINNLFCKYINSISTEAQKSDKTKKNKKFEYDFGNLPSVVLACADTVRLTHCAHGLKTKTYKKGKVLNEHQP</sequence>